<dbReference type="PROSITE" id="PS51898">
    <property type="entry name" value="TYR_RECOMBINASE"/>
    <property type="match status" value="1"/>
</dbReference>
<dbReference type="AlphaFoldDB" id="A0A2P5P4Z2"/>
<dbReference type="EMBL" id="JQAN02000014">
    <property type="protein sequence ID" value="PPD57360.1"/>
    <property type="molecule type" value="Genomic_DNA"/>
</dbReference>
<gene>
    <name evidence="4" type="ORF">JP09_009990</name>
</gene>
<comment type="caution">
    <text evidence="4">The sequence shown here is derived from an EMBL/GenBank/DDBJ whole genome shotgun (WGS) entry which is preliminary data.</text>
</comment>
<dbReference type="Gene3D" id="1.10.443.10">
    <property type="entry name" value="Intergrase catalytic core"/>
    <property type="match status" value="1"/>
</dbReference>
<dbReference type="PANTHER" id="PTHR30349:SF91">
    <property type="entry name" value="INTA PROTEIN"/>
    <property type="match status" value="1"/>
</dbReference>
<reference evidence="4 5" key="1">
    <citation type="journal article" date="2017" name="ISME J.">
        <title>Grape pomace compost harbors organohalide-respiring Dehalogenimonas species with novel reductive dehalogenase genes.</title>
        <authorList>
            <person name="Yang Y."/>
            <person name="Higgins S.A."/>
            <person name="Yan J."/>
            <person name="Simsir B."/>
            <person name="Chourey K."/>
            <person name="Iyer R."/>
            <person name="Hettich R.L."/>
            <person name="Baldwin B."/>
            <person name="Ogles D.M."/>
            <person name="Loffler F.E."/>
        </authorList>
    </citation>
    <scope>NUCLEOTIDE SEQUENCE [LARGE SCALE GENOMIC DNA]</scope>
    <source>
        <strain evidence="4 5">GP</strain>
    </source>
</reference>
<dbReference type="GO" id="GO:0006310">
    <property type="term" value="P:DNA recombination"/>
    <property type="evidence" value="ECO:0007669"/>
    <property type="project" value="UniProtKB-KW"/>
</dbReference>
<name>A0A2P5P4Z2_9CHLR</name>
<keyword evidence="5" id="KW-1185">Reference proteome</keyword>
<dbReference type="RefSeq" id="WP_102331556.1">
    <property type="nucleotide sequence ID" value="NZ_CP058566.2"/>
</dbReference>
<dbReference type="InterPro" id="IPR050090">
    <property type="entry name" value="Tyrosine_recombinase_XerCD"/>
</dbReference>
<dbReference type="InterPro" id="IPR010998">
    <property type="entry name" value="Integrase_recombinase_N"/>
</dbReference>
<dbReference type="InterPro" id="IPR044068">
    <property type="entry name" value="CB"/>
</dbReference>
<evidence type="ECO:0000256" key="1">
    <source>
        <dbReference type="ARBA" id="ARBA00022908"/>
    </source>
</evidence>
<dbReference type="InterPro" id="IPR002104">
    <property type="entry name" value="Integrase_catalytic"/>
</dbReference>
<accession>A0A2P5P4Z2</accession>
<evidence type="ECO:0000256" key="3">
    <source>
        <dbReference type="ARBA" id="ARBA00023172"/>
    </source>
</evidence>
<organism evidence="4 5">
    <name type="scientific">Dehalogenimonas etheniformans</name>
    <dbReference type="NCBI Taxonomy" id="1536648"/>
    <lineage>
        <taxon>Bacteria</taxon>
        <taxon>Bacillati</taxon>
        <taxon>Chloroflexota</taxon>
        <taxon>Dehalococcoidia</taxon>
        <taxon>Dehalococcoidales</taxon>
        <taxon>Dehalococcoidaceae</taxon>
        <taxon>Dehalogenimonas</taxon>
    </lineage>
</organism>
<proteinExistence type="predicted"/>
<dbReference type="InterPro" id="IPR013762">
    <property type="entry name" value="Integrase-like_cat_sf"/>
</dbReference>
<sequence>MRGYIRSKGKQSWQIILDTGQGPGGKRQRHYETVRGRRSDAQRRLNDLLVSLDKGTYSQSGRLTVADHFQNWLKGYVKTNCSPRTLDGYQSIIDVHLIPALGSIKLKQLHPQSIQAYYGKACESLSARTVHHHHRVLFQSLKYAVRQGYLGRNPAELVDPPAPRKKTMRTLTPGEVEVLLESAQSSHYYPVIYMALSSGLRQAELLGLRWRDLDLDFLSISVNQVLYKRRGVCLFKEPKTAHSRRRVSMTPKLAIFLRGYRAQREELYADLKQKLGLDALVFTGIEGRPVDPCSLTHAFTKLVKGAGLEGVRFHDLRHTFSSLMLLRGAKPKVISEALGHSSVAFTMDVYSHIISGMQEDAMALLDGVLPAGVVKNSVAKMSPTLQKLALSPCSSVG</sequence>
<evidence type="ECO:0000256" key="2">
    <source>
        <dbReference type="ARBA" id="ARBA00023125"/>
    </source>
</evidence>
<dbReference type="PROSITE" id="PS51900">
    <property type="entry name" value="CB"/>
    <property type="match status" value="1"/>
</dbReference>
<dbReference type="CDD" id="cd01189">
    <property type="entry name" value="INT_ICEBs1_C_like"/>
    <property type="match status" value="1"/>
</dbReference>
<dbReference type="GO" id="GO:0003677">
    <property type="term" value="F:DNA binding"/>
    <property type="evidence" value="ECO:0007669"/>
    <property type="project" value="UniProtKB-UniRule"/>
</dbReference>
<dbReference type="GO" id="GO:0015074">
    <property type="term" value="P:DNA integration"/>
    <property type="evidence" value="ECO:0007669"/>
    <property type="project" value="UniProtKB-KW"/>
</dbReference>
<keyword evidence="2" id="KW-0238">DNA-binding</keyword>
<dbReference type="InterPro" id="IPR011010">
    <property type="entry name" value="DNA_brk_join_enz"/>
</dbReference>
<dbReference type="OrthoDB" id="156970at2"/>
<dbReference type="Pfam" id="PF00589">
    <property type="entry name" value="Phage_integrase"/>
    <property type="match status" value="1"/>
</dbReference>
<dbReference type="Proteomes" id="UP000235653">
    <property type="component" value="Unassembled WGS sequence"/>
</dbReference>
<dbReference type="InterPro" id="IPR004107">
    <property type="entry name" value="Integrase_SAM-like_N"/>
</dbReference>
<dbReference type="Gene3D" id="1.10.150.130">
    <property type="match status" value="1"/>
</dbReference>
<protein>
    <submittedName>
        <fullName evidence="4">Site-specific integrase</fullName>
    </submittedName>
</protein>
<dbReference type="Pfam" id="PF14659">
    <property type="entry name" value="Phage_int_SAM_3"/>
    <property type="match status" value="1"/>
</dbReference>
<evidence type="ECO:0000313" key="5">
    <source>
        <dbReference type="Proteomes" id="UP000235653"/>
    </source>
</evidence>
<dbReference type="PANTHER" id="PTHR30349">
    <property type="entry name" value="PHAGE INTEGRASE-RELATED"/>
    <property type="match status" value="1"/>
</dbReference>
<keyword evidence="1" id="KW-0229">DNA integration</keyword>
<dbReference type="SUPFAM" id="SSF56349">
    <property type="entry name" value="DNA breaking-rejoining enzymes"/>
    <property type="match status" value="1"/>
</dbReference>
<keyword evidence="3" id="KW-0233">DNA recombination</keyword>
<evidence type="ECO:0000313" key="4">
    <source>
        <dbReference type="EMBL" id="PPD57360.1"/>
    </source>
</evidence>